<name>A0A8X6HSS8_TRICU</name>
<dbReference type="Proteomes" id="UP000887116">
    <property type="component" value="Unassembled WGS sequence"/>
</dbReference>
<comment type="caution">
    <text evidence="1">The sequence shown here is derived from an EMBL/GenBank/DDBJ whole genome shotgun (WGS) entry which is preliminary data.</text>
</comment>
<keyword evidence="2" id="KW-1185">Reference proteome</keyword>
<accession>A0A8X6HSS8</accession>
<evidence type="ECO:0000313" key="1">
    <source>
        <dbReference type="EMBL" id="GFQ64560.1"/>
    </source>
</evidence>
<dbReference type="EMBL" id="BMAO01000118">
    <property type="protein sequence ID" value="GFQ64560.1"/>
    <property type="molecule type" value="Genomic_DNA"/>
</dbReference>
<organism evidence="1 2">
    <name type="scientific">Trichonephila clavata</name>
    <name type="common">Joro spider</name>
    <name type="synonym">Nephila clavata</name>
    <dbReference type="NCBI Taxonomy" id="2740835"/>
    <lineage>
        <taxon>Eukaryota</taxon>
        <taxon>Metazoa</taxon>
        <taxon>Ecdysozoa</taxon>
        <taxon>Arthropoda</taxon>
        <taxon>Chelicerata</taxon>
        <taxon>Arachnida</taxon>
        <taxon>Araneae</taxon>
        <taxon>Araneomorphae</taxon>
        <taxon>Entelegynae</taxon>
        <taxon>Araneoidea</taxon>
        <taxon>Nephilidae</taxon>
        <taxon>Trichonephila</taxon>
    </lineage>
</organism>
<proteinExistence type="predicted"/>
<gene>
    <name evidence="1" type="ORF">TNCT_77451</name>
</gene>
<sequence>MSLETFGTMSRVIRLDNKSTRQKRRKLDKLAAVQEDLAVLNYIAKKKNVIRMSTLHRGKEVSNIPDKYPLVILDYNLTKWDVGNLDQLLNTNTCERKTNRWSMIVFYNILLILL</sequence>
<evidence type="ECO:0000313" key="2">
    <source>
        <dbReference type="Proteomes" id="UP000887116"/>
    </source>
</evidence>
<dbReference type="AlphaFoldDB" id="A0A8X6HSS8"/>
<reference evidence="1" key="1">
    <citation type="submission" date="2020-07" db="EMBL/GenBank/DDBJ databases">
        <title>Multicomponent nature underlies the extraordinary mechanical properties of spider dragline silk.</title>
        <authorList>
            <person name="Kono N."/>
            <person name="Nakamura H."/>
            <person name="Mori M."/>
            <person name="Yoshida Y."/>
            <person name="Ohtoshi R."/>
            <person name="Malay A.D."/>
            <person name="Moran D.A.P."/>
            <person name="Tomita M."/>
            <person name="Numata K."/>
            <person name="Arakawa K."/>
        </authorList>
    </citation>
    <scope>NUCLEOTIDE SEQUENCE</scope>
</reference>
<dbReference type="OrthoDB" id="10038921at2759"/>
<protein>
    <submittedName>
        <fullName evidence="1">Uncharacterized protein</fullName>
    </submittedName>
</protein>